<sequence length="443" mass="48269">MTLHTSWNLEETAARRDRYYSASQRKFVPFRDPMVFRRGEMQYLWDEKGRRYTDLLGMNVCISVGHSHPDVVKAAMDQAQELTHCTTMFYHPVPAHFAEELTATMPKGPNGDIEWVVHFTNSGSEAIDLAMAMARGYTGNLDLLALRTAYHGPTSAAQSVTGIAGWRHPGMPGNVAFVAEPNQYRGIFGRNAGAAPYLDEIERVIQTSTTGRVAGILVESVQGYGGIIEMPPGYMSGAAERIRAAGGLYIADEVQSGFGRTGEHMWGFESDGVIPDIVVMAKGISNGFPLGAVVARREIAEPMAEKFMFHTYGSNPTSCAAGRAVLQVLKRDRLQENAKQVGGALLKRLQELAQKYPAIGDVRGRGLMLAIEMVSDRGRMTPDADTTGVVFEACREAGLILSKSGPHRSCLRMVPPLCLSLADVDQVAEGLDRAFDKARKGQG</sequence>
<dbReference type="InterPro" id="IPR015421">
    <property type="entry name" value="PyrdxlP-dep_Trfase_major"/>
</dbReference>
<keyword evidence="11" id="KW-1185">Reference proteome</keyword>
<evidence type="ECO:0000313" key="10">
    <source>
        <dbReference type="EMBL" id="VDC25168.1"/>
    </source>
</evidence>
<dbReference type="Gene3D" id="3.90.1150.10">
    <property type="entry name" value="Aspartate Aminotransferase, domain 1"/>
    <property type="match status" value="1"/>
</dbReference>
<evidence type="ECO:0000256" key="4">
    <source>
        <dbReference type="ARBA" id="ARBA00013049"/>
    </source>
</evidence>
<dbReference type="EMBL" id="UXAW01000051">
    <property type="protein sequence ID" value="VDC25168.1"/>
    <property type="molecule type" value="Genomic_DNA"/>
</dbReference>
<dbReference type="InterPro" id="IPR049704">
    <property type="entry name" value="Aminotrans_3_PPA_site"/>
</dbReference>
<dbReference type="InterPro" id="IPR015424">
    <property type="entry name" value="PyrdxlP-dep_Trfase"/>
</dbReference>
<dbReference type="Pfam" id="PF00202">
    <property type="entry name" value="Aminotran_3"/>
    <property type="match status" value="1"/>
</dbReference>
<evidence type="ECO:0000256" key="6">
    <source>
        <dbReference type="ARBA" id="ARBA00022679"/>
    </source>
</evidence>
<dbReference type="Proteomes" id="UP000277498">
    <property type="component" value="Unassembled WGS sequence"/>
</dbReference>
<comment type="similarity">
    <text evidence="2 9">Belongs to the class-III pyridoxal-phosphate-dependent aminotransferase family.</text>
</comment>
<keyword evidence="5 10" id="KW-0032">Aminotransferase</keyword>
<evidence type="ECO:0000256" key="8">
    <source>
        <dbReference type="ARBA" id="ARBA00022946"/>
    </source>
</evidence>
<dbReference type="InterPro" id="IPR005814">
    <property type="entry name" value="Aminotrans_3"/>
</dbReference>
<dbReference type="EC" id="2.6.1.44" evidence="4"/>
<keyword evidence="6 10" id="KW-0808">Transferase</keyword>
<evidence type="ECO:0000313" key="11">
    <source>
        <dbReference type="Proteomes" id="UP000277498"/>
    </source>
</evidence>
<name>A0A3P5WUA7_9RHOB</name>
<protein>
    <recommendedName>
        <fullName evidence="4">alanine--glyoxylate transaminase</fullName>
        <ecNumber evidence="4">2.6.1.44</ecNumber>
    </recommendedName>
</protein>
<dbReference type="FunFam" id="3.40.640.10:FF:000004">
    <property type="entry name" value="Acetylornithine aminotransferase"/>
    <property type="match status" value="1"/>
</dbReference>
<gene>
    <name evidence="10" type="primary">gabT</name>
    <name evidence="10" type="ORF">XINFAN_01414</name>
</gene>
<dbReference type="PANTHER" id="PTHR45688">
    <property type="match status" value="1"/>
</dbReference>
<evidence type="ECO:0000256" key="9">
    <source>
        <dbReference type="RuleBase" id="RU003560"/>
    </source>
</evidence>
<dbReference type="Gene3D" id="3.40.640.10">
    <property type="entry name" value="Type I PLP-dependent aspartate aminotransferase-like (Major domain)"/>
    <property type="match status" value="1"/>
</dbReference>
<accession>A0A3P5WUA7</accession>
<keyword evidence="7 9" id="KW-0663">Pyridoxal phosphate</keyword>
<organism evidence="10 11">
    <name type="scientific">Pseudogemmobacter humi</name>
    <dbReference type="NCBI Taxonomy" id="2483812"/>
    <lineage>
        <taxon>Bacteria</taxon>
        <taxon>Pseudomonadati</taxon>
        <taxon>Pseudomonadota</taxon>
        <taxon>Alphaproteobacteria</taxon>
        <taxon>Rhodobacterales</taxon>
        <taxon>Paracoccaceae</taxon>
        <taxon>Pseudogemmobacter</taxon>
    </lineage>
</organism>
<evidence type="ECO:0000256" key="7">
    <source>
        <dbReference type="ARBA" id="ARBA00022898"/>
    </source>
</evidence>
<evidence type="ECO:0000256" key="2">
    <source>
        <dbReference type="ARBA" id="ARBA00008954"/>
    </source>
</evidence>
<evidence type="ECO:0000256" key="3">
    <source>
        <dbReference type="ARBA" id="ARBA00011881"/>
    </source>
</evidence>
<evidence type="ECO:0000256" key="5">
    <source>
        <dbReference type="ARBA" id="ARBA00022576"/>
    </source>
</evidence>
<dbReference type="RefSeq" id="WP_124085825.1">
    <property type="nucleotide sequence ID" value="NZ_UXAW01000051.1"/>
</dbReference>
<comment type="subunit">
    <text evidence="3">Homotetramer.</text>
</comment>
<dbReference type="PANTHER" id="PTHR45688:SF3">
    <property type="entry name" value="ALANINE--GLYOXYLATE AMINOTRANSFERASE 2, MITOCHONDRIAL"/>
    <property type="match status" value="1"/>
</dbReference>
<dbReference type="PIRSF" id="PIRSF000521">
    <property type="entry name" value="Transaminase_4ab_Lys_Orn"/>
    <property type="match status" value="1"/>
</dbReference>
<proteinExistence type="inferred from homology"/>
<dbReference type="OrthoDB" id="9801834at2"/>
<dbReference type="PROSITE" id="PS00600">
    <property type="entry name" value="AA_TRANSFER_CLASS_3"/>
    <property type="match status" value="1"/>
</dbReference>
<dbReference type="SUPFAM" id="SSF53383">
    <property type="entry name" value="PLP-dependent transferases"/>
    <property type="match status" value="1"/>
</dbReference>
<dbReference type="GO" id="GO:0008453">
    <property type="term" value="F:alanine-glyoxylate transaminase activity"/>
    <property type="evidence" value="ECO:0007669"/>
    <property type="project" value="UniProtKB-EC"/>
</dbReference>
<reference evidence="10 11" key="1">
    <citation type="submission" date="2018-11" db="EMBL/GenBank/DDBJ databases">
        <authorList>
            <person name="Criscuolo A."/>
        </authorList>
    </citation>
    <scope>NUCLEOTIDE SEQUENCE [LARGE SCALE GENOMIC DNA]</scope>
    <source>
        <strain evidence="10">ACIP111625</strain>
    </source>
</reference>
<dbReference type="InterPro" id="IPR015422">
    <property type="entry name" value="PyrdxlP-dep_Trfase_small"/>
</dbReference>
<dbReference type="AlphaFoldDB" id="A0A3P5WUA7"/>
<dbReference type="CDD" id="cd00610">
    <property type="entry name" value="OAT_like"/>
    <property type="match status" value="1"/>
</dbReference>
<keyword evidence="8" id="KW-0809">Transit peptide</keyword>
<evidence type="ECO:0000256" key="1">
    <source>
        <dbReference type="ARBA" id="ARBA00001933"/>
    </source>
</evidence>
<comment type="cofactor">
    <cofactor evidence="1">
        <name>pyridoxal 5'-phosphate</name>
        <dbReference type="ChEBI" id="CHEBI:597326"/>
    </cofactor>
</comment>
<dbReference type="GO" id="GO:0030170">
    <property type="term" value="F:pyridoxal phosphate binding"/>
    <property type="evidence" value="ECO:0007669"/>
    <property type="project" value="InterPro"/>
</dbReference>